<dbReference type="Pfam" id="PF13577">
    <property type="entry name" value="SnoaL_4"/>
    <property type="match status" value="1"/>
</dbReference>
<protein>
    <submittedName>
        <fullName evidence="2">SnoaL-like protein</fullName>
    </submittedName>
</protein>
<evidence type="ECO:0000259" key="1">
    <source>
        <dbReference type="Pfam" id="PF13577"/>
    </source>
</evidence>
<comment type="caution">
    <text evidence="2">The sequence shown here is derived from an EMBL/GenBank/DDBJ whole genome shotgun (WGS) entry which is preliminary data.</text>
</comment>
<evidence type="ECO:0000313" key="2">
    <source>
        <dbReference type="EMBL" id="TDW24238.1"/>
    </source>
</evidence>
<gene>
    <name evidence="2" type="ORF">EV650_3110</name>
</gene>
<dbReference type="InterPro" id="IPR037401">
    <property type="entry name" value="SnoaL-like"/>
</dbReference>
<dbReference type="OrthoDB" id="4941530at2"/>
<dbReference type="Gene3D" id="3.10.450.50">
    <property type="match status" value="1"/>
</dbReference>
<keyword evidence="3" id="KW-1185">Reference proteome</keyword>
<dbReference type="SUPFAM" id="SSF54427">
    <property type="entry name" value="NTF2-like"/>
    <property type="match status" value="1"/>
</dbReference>
<dbReference type="Proteomes" id="UP000295447">
    <property type="component" value="Unassembled WGS sequence"/>
</dbReference>
<dbReference type="RefSeq" id="WP_134119432.1">
    <property type="nucleotide sequence ID" value="NZ_SODF01000001.1"/>
</dbReference>
<accession>A0A4R8A449</accession>
<sequence>MTITDQEIARLRDQVRLLTDRVEISRLIDQFFVSLDTRDDRPFDDDWARSLLTEDIAVSFPVGHHQGIDTLVQVEREAMALFGPTQHLTANHLIDIDGDRATLRWDVIQTHNLREPGRDLFVSAGSYDGEAIRTAVGWRLRYLAYTLAWRTGQPPVDNTAYQQELKSRLGGPQTLPGATEDLK</sequence>
<dbReference type="AlphaFoldDB" id="A0A4R8A449"/>
<name>A0A4R8A449_9ACTN</name>
<evidence type="ECO:0000313" key="3">
    <source>
        <dbReference type="Proteomes" id="UP000295447"/>
    </source>
</evidence>
<proteinExistence type="predicted"/>
<reference evidence="2 3" key="1">
    <citation type="submission" date="2019-03" db="EMBL/GenBank/DDBJ databases">
        <title>Genomic Encyclopedia of Type Strains, Phase III (KMG-III): the genomes of soil and plant-associated and newly described type strains.</title>
        <authorList>
            <person name="Whitman W."/>
        </authorList>
    </citation>
    <scope>NUCLEOTIDE SEQUENCE [LARGE SCALE GENOMIC DNA]</scope>
    <source>
        <strain evidence="2 3">VKM Ac-2570</strain>
    </source>
</reference>
<dbReference type="EMBL" id="SODF01000001">
    <property type="protein sequence ID" value="TDW24238.1"/>
    <property type="molecule type" value="Genomic_DNA"/>
</dbReference>
<feature type="domain" description="SnoaL-like" evidence="1">
    <location>
        <begin position="18"/>
        <end position="142"/>
    </location>
</feature>
<organism evidence="2 3">
    <name type="scientific">Kribbella kalugense</name>
    <dbReference type="NCBI Taxonomy" id="2512221"/>
    <lineage>
        <taxon>Bacteria</taxon>
        <taxon>Bacillati</taxon>
        <taxon>Actinomycetota</taxon>
        <taxon>Actinomycetes</taxon>
        <taxon>Propionibacteriales</taxon>
        <taxon>Kribbellaceae</taxon>
        <taxon>Kribbella</taxon>
    </lineage>
</organism>
<dbReference type="InterPro" id="IPR032710">
    <property type="entry name" value="NTF2-like_dom_sf"/>
</dbReference>